<dbReference type="InterPro" id="IPR013424">
    <property type="entry name" value="Ice-binding_C"/>
</dbReference>
<dbReference type="EMBL" id="CP116346">
    <property type="protein sequence ID" value="WIT13084.1"/>
    <property type="molecule type" value="Genomic_DNA"/>
</dbReference>
<dbReference type="Proteomes" id="UP001177769">
    <property type="component" value="Chromosome"/>
</dbReference>
<dbReference type="NCBIfam" id="TIGR02595">
    <property type="entry name" value="PEP_CTERM"/>
    <property type="match status" value="1"/>
</dbReference>
<dbReference type="Pfam" id="PF07589">
    <property type="entry name" value="PEP-CTERM"/>
    <property type="match status" value="1"/>
</dbReference>
<name>A0AA95SXS4_9BURK</name>
<evidence type="ECO:0000313" key="4">
    <source>
        <dbReference type="Proteomes" id="UP001177769"/>
    </source>
</evidence>
<evidence type="ECO:0000256" key="1">
    <source>
        <dbReference type="SAM" id="SignalP"/>
    </source>
</evidence>
<keyword evidence="1" id="KW-0732">Signal</keyword>
<protein>
    <submittedName>
        <fullName evidence="3">NF038120 family PEP-CTERM protein</fullName>
    </submittedName>
</protein>
<feature type="domain" description="Ice-binding protein C-terminal" evidence="2">
    <location>
        <begin position="220"/>
        <end position="243"/>
    </location>
</feature>
<keyword evidence="4" id="KW-1185">Reference proteome</keyword>
<dbReference type="AlphaFoldDB" id="A0AA95SXS4"/>
<dbReference type="KEGG" id="pais:PFX98_05610"/>
<evidence type="ECO:0000259" key="2">
    <source>
        <dbReference type="Pfam" id="PF07589"/>
    </source>
</evidence>
<evidence type="ECO:0000313" key="3">
    <source>
        <dbReference type="EMBL" id="WIT13084.1"/>
    </source>
</evidence>
<reference evidence="3" key="1">
    <citation type="submission" date="2023-01" db="EMBL/GenBank/DDBJ databases">
        <title>Whole genome sequence of Paucibacter sp. S2-9 isolated from pond sediment.</title>
        <authorList>
            <person name="Jung J.Y."/>
        </authorList>
    </citation>
    <scope>NUCLEOTIDE SEQUENCE</scope>
    <source>
        <strain evidence="3">S2-9</strain>
    </source>
</reference>
<organism evidence="3 4">
    <name type="scientific">Paucibacter sediminis</name>
    <dbReference type="NCBI Taxonomy" id="3019553"/>
    <lineage>
        <taxon>Bacteria</taxon>
        <taxon>Pseudomonadati</taxon>
        <taxon>Pseudomonadota</taxon>
        <taxon>Betaproteobacteria</taxon>
        <taxon>Burkholderiales</taxon>
        <taxon>Sphaerotilaceae</taxon>
        <taxon>Roseateles</taxon>
    </lineage>
</organism>
<sequence>MKQSLIKSALALAALCGVAGTASASVITFDGLESSPNAQLMPFLLHGDEFYQSGFWIDPFSNAGGAQVGDLVGAIVDGSNLGGTCLSVLCPSNNQTNFFTGVNDGVLALGRMNGANFQVKGFDASFVGNGDPLPAVAGLLELQGHKADGSGFAIERYQLGGTDAQGALNFGHYNPSAAFAGTQFDYVVAFTYACNAAGSCSRFSTDRGQFALDNLDLMEIPEPASLALTALALGMAGFARRRRSA</sequence>
<feature type="signal peptide" evidence="1">
    <location>
        <begin position="1"/>
        <end position="24"/>
    </location>
</feature>
<feature type="chain" id="PRO_5041735703" evidence="1">
    <location>
        <begin position="25"/>
        <end position="245"/>
    </location>
</feature>
<dbReference type="RefSeq" id="WP_285234187.1">
    <property type="nucleotide sequence ID" value="NZ_CP116346.1"/>
</dbReference>
<accession>A0AA95SXS4</accession>
<dbReference type="NCBIfam" id="NF038120">
    <property type="entry name" value="PEP_CTERM_QFxxD"/>
    <property type="match status" value="1"/>
</dbReference>
<proteinExistence type="predicted"/>
<gene>
    <name evidence="3" type="ORF">PFX98_05610</name>
</gene>